<dbReference type="RefSeq" id="WP_014561169.1">
    <property type="nucleotide sequence ID" value="NC_017464.1"/>
</dbReference>
<reference evidence="5 6" key="1">
    <citation type="journal article" date="2012" name="Front. Microbiol.">
        <title>Complete genome of Ignavibacterium album, a metabolically versatile, flagellated, facultative anaerobe from the phylum Chlorobi.</title>
        <authorList>
            <person name="Liu Z."/>
            <person name="Frigaard N.-U."/>
            <person name="Vogl K."/>
            <person name="Iino T."/>
            <person name="Ohkuma M."/>
            <person name="Overmann J."/>
            <person name="Bryant D.A."/>
        </authorList>
    </citation>
    <scope>NUCLEOTIDE SEQUENCE [LARGE SCALE GENOMIC DNA]</scope>
    <source>
        <strain evidence="6">DSM 19864 / JCM 16511 / NBRC 101810 / Mat9-16</strain>
    </source>
</reference>
<evidence type="ECO:0000256" key="2">
    <source>
        <dbReference type="ARBA" id="ARBA00022737"/>
    </source>
</evidence>
<evidence type="ECO:0000256" key="1">
    <source>
        <dbReference type="ARBA" id="ARBA00022441"/>
    </source>
</evidence>
<feature type="chain" id="PRO_5003623880" evidence="3">
    <location>
        <begin position="22"/>
        <end position="395"/>
    </location>
</feature>
<keyword evidence="1" id="KW-0880">Kelch repeat</keyword>
<dbReference type="PANTHER" id="PTHR45632:SF3">
    <property type="entry name" value="KELCH-LIKE PROTEIN 32"/>
    <property type="match status" value="1"/>
</dbReference>
<dbReference type="SUPFAM" id="SSF117281">
    <property type="entry name" value="Kelch motif"/>
    <property type="match status" value="1"/>
</dbReference>
<dbReference type="Pfam" id="PF18962">
    <property type="entry name" value="Por_Secre_tail"/>
    <property type="match status" value="1"/>
</dbReference>
<dbReference type="PANTHER" id="PTHR45632">
    <property type="entry name" value="LD33804P"/>
    <property type="match status" value="1"/>
</dbReference>
<dbReference type="InterPro" id="IPR026444">
    <property type="entry name" value="Secre_tail"/>
</dbReference>
<keyword evidence="2" id="KW-0677">Repeat</keyword>
<dbReference type="SMART" id="SM00612">
    <property type="entry name" value="Kelch"/>
    <property type="match status" value="4"/>
</dbReference>
<protein>
    <submittedName>
        <fullName evidence="5">Peptidase S8/S53 subtilisin kexin sedolisin</fullName>
    </submittedName>
</protein>
<dbReference type="NCBIfam" id="TIGR04183">
    <property type="entry name" value="Por_Secre_tail"/>
    <property type="match status" value="1"/>
</dbReference>
<feature type="domain" description="Secretion system C-terminal sorting" evidence="4">
    <location>
        <begin position="313"/>
        <end position="392"/>
    </location>
</feature>
<sequence>MKKILTTIALVNFFLSISIFSQTIPALPTPASYAAAEVWGDSIYFFGGSNDFSGTELYKRIYKYNGTSWSYYDTIPFDHVWGFESAIKGDSVFLFGGWPSGAGKFYLYRLSTKTWTQLANGPLVFSNYGHTMEFLNGYVYAFYNGSAARYDPSTNGWVNLTSANNSASFSSSTVYNNEIYITGWSLSLFYKYNPTSNTWTQLADLPEFVSGGSLRAIDNNIYLVGGSTGFSNGTLLKIYKYDVSTNQWTLYGQTISSKRAYMEDVLYKNKFYILGGMNENFQAVNTVEFVMNQTTDVDDNNVIPTDFVLEQNYPNPFNPSTKITFVVPNVGSGLALTVLKVYDILGNEVTTLVNEEKPAGVYEVEFNAGNLSSGFYFYELQAGNFLQTKKMILIK</sequence>
<keyword evidence="3" id="KW-0732">Signal</keyword>
<dbReference type="AlphaFoldDB" id="I0AM13"/>
<dbReference type="EMBL" id="CP003418">
    <property type="protein sequence ID" value="AFH50020.1"/>
    <property type="molecule type" value="Genomic_DNA"/>
</dbReference>
<proteinExistence type="predicted"/>
<dbReference type="Gene3D" id="2.120.10.80">
    <property type="entry name" value="Kelch-type beta propeller"/>
    <property type="match status" value="2"/>
</dbReference>
<evidence type="ECO:0000313" key="5">
    <source>
        <dbReference type="EMBL" id="AFH50020.1"/>
    </source>
</evidence>
<evidence type="ECO:0000259" key="4">
    <source>
        <dbReference type="Pfam" id="PF18962"/>
    </source>
</evidence>
<dbReference type="KEGG" id="ial:IALB_2317"/>
<dbReference type="HOGENOM" id="CLU_697869_0_0_10"/>
<feature type="signal peptide" evidence="3">
    <location>
        <begin position="1"/>
        <end position="21"/>
    </location>
</feature>
<dbReference type="eggNOG" id="COG3055">
    <property type="taxonomic scope" value="Bacteria"/>
</dbReference>
<name>I0AM13_IGNAJ</name>
<dbReference type="InterPro" id="IPR015915">
    <property type="entry name" value="Kelch-typ_b-propeller"/>
</dbReference>
<gene>
    <name evidence="5" type="ordered locus">IALB_2317</name>
</gene>
<dbReference type="InterPro" id="IPR006652">
    <property type="entry name" value="Kelch_1"/>
</dbReference>
<dbReference type="STRING" id="945713.IALB_2317"/>
<dbReference type="Proteomes" id="UP000007394">
    <property type="component" value="Chromosome"/>
</dbReference>
<keyword evidence="6" id="KW-1185">Reference proteome</keyword>
<dbReference type="Pfam" id="PF01344">
    <property type="entry name" value="Kelch_1"/>
    <property type="match status" value="2"/>
</dbReference>
<accession>I0AM13</accession>
<dbReference type="OrthoDB" id="1523755at2"/>
<evidence type="ECO:0000256" key="3">
    <source>
        <dbReference type="SAM" id="SignalP"/>
    </source>
</evidence>
<organism evidence="5 6">
    <name type="scientific">Ignavibacterium album (strain DSM 19864 / JCM 16511 / NBRC 101810 / Mat9-16)</name>
    <dbReference type="NCBI Taxonomy" id="945713"/>
    <lineage>
        <taxon>Bacteria</taxon>
        <taxon>Pseudomonadati</taxon>
        <taxon>Ignavibacteriota</taxon>
        <taxon>Ignavibacteria</taxon>
        <taxon>Ignavibacteriales</taxon>
        <taxon>Ignavibacteriaceae</taxon>
        <taxon>Ignavibacterium</taxon>
    </lineage>
</organism>
<evidence type="ECO:0000313" key="6">
    <source>
        <dbReference type="Proteomes" id="UP000007394"/>
    </source>
</evidence>